<keyword evidence="2" id="KW-1185">Reference proteome</keyword>
<dbReference type="AlphaFoldDB" id="A0A149VWB5"/>
<dbReference type="Proteomes" id="UP000075653">
    <property type="component" value="Unassembled WGS sequence"/>
</dbReference>
<evidence type="ECO:0008006" key="3">
    <source>
        <dbReference type="Google" id="ProtNLM"/>
    </source>
</evidence>
<dbReference type="Pfam" id="PF04883">
    <property type="entry name" value="HK97-gp10_like"/>
    <property type="match status" value="1"/>
</dbReference>
<comment type="caution">
    <text evidence="1">The sequence shown here is derived from an EMBL/GenBank/DDBJ whole genome shotgun (WGS) entry which is preliminary data.</text>
</comment>
<dbReference type="STRING" id="1789004.FEMY_19690"/>
<dbReference type="RefSeq" id="WP_062188384.1">
    <property type="nucleotide sequence ID" value="NZ_LRRD01000054.1"/>
</dbReference>
<dbReference type="InterPro" id="IPR010064">
    <property type="entry name" value="HK97-gp10_tail"/>
</dbReference>
<dbReference type="EMBL" id="LRRD01000054">
    <property type="protein sequence ID" value="KXW57510.1"/>
    <property type="molecule type" value="Genomic_DNA"/>
</dbReference>
<organism evidence="1 2">
    <name type="scientific">Ferrovum myxofaciens</name>
    <dbReference type="NCBI Taxonomy" id="416213"/>
    <lineage>
        <taxon>Bacteria</taxon>
        <taxon>Pseudomonadati</taxon>
        <taxon>Pseudomonadota</taxon>
        <taxon>Betaproteobacteria</taxon>
        <taxon>Ferrovales</taxon>
        <taxon>Ferrovaceae</taxon>
        <taxon>Ferrovum</taxon>
    </lineage>
</organism>
<proteinExistence type="predicted"/>
<evidence type="ECO:0000313" key="1">
    <source>
        <dbReference type="EMBL" id="KXW57510.1"/>
    </source>
</evidence>
<gene>
    <name evidence="1" type="ORF">FEMY_19690</name>
</gene>
<reference evidence="1 2" key="1">
    <citation type="submission" date="2016-01" db="EMBL/GenBank/DDBJ databases">
        <title>Genome sequence of the acidophilic iron oxidising Ferrovum strain Z-31.</title>
        <authorList>
            <person name="Poehlein A."/>
            <person name="Ullrich S.R."/>
            <person name="Schloemann M."/>
            <person name="Muehling M."/>
            <person name="Daniel R."/>
        </authorList>
    </citation>
    <scope>NUCLEOTIDE SEQUENCE [LARGE SCALE GENOMIC DNA]</scope>
    <source>
        <strain evidence="1 2">Z-31</strain>
    </source>
</reference>
<dbReference type="NCBIfam" id="TIGR01725">
    <property type="entry name" value="phge_HK97_gp10"/>
    <property type="match status" value="1"/>
</dbReference>
<evidence type="ECO:0000313" key="2">
    <source>
        <dbReference type="Proteomes" id="UP000075653"/>
    </source>
</evidence>
<protein>
    <recommendedName>
        <fullName evidence="3">Phage protein, HK97 gp10 family</fullName>
    </recommendedName>
</protein>
<accession>A0A149VWB5</accession>
<sequence length="162" mass="17948">MTDIEVKGLSELQKLLDELPARIEANMVLGGLRAAAKVIRDEARRLCPVGENLPRGHKSGALRDSIRVSMSSKHGTITASIKAGGKNNVYYAHMVEYGTAHHLIKPRNRKSLFIAGLFKEVIDHPGAQKKPFMRPALDSKVDEAISTFAEYVRNRLDTEVTK</sequence>
<dbReference type="PATRIC" id="fig|1789004.3.peg.2028"/>
<name>A0A149VWB5_9PROT</name>